<evidence type="ECO:0000256" key="1">
    <source>
        <dbReference type="PIRSR" id="PIRSR000097-1"/>
    </source>
</evidence>
<dbReference type="InterPro" id="IPR020471">
    <property type="entry name" value="AKR"/>
</dbReference>
<dbReference type="AlphaFoldDB" id="A0A8T2QQU4"/>
<dbReference type="OrthoDB" id="416253at2759"/>
<reference evidence="5" key="1">
    <citation type="submission" date="2021-08" db="EMBL/GenBank/DDBJ databases">
        <title>WGS assembly of Ceratopteris richardii.</title>
        <authorList>
            <person name="Marchant D.B."/>
            <person name="Chen G."/>
            <person name="Jenkins J."/>
            <person name="Shu S."/>
            <person name="Leebens-Mack J."/>
            <person name="Grimwood J."/>
            <person name="Schmutz J."/>
            <person name="Soltis P."/>
            <person name="Soltis D."/>
            <person name="Chen Z.-H."/>
        </authorList>
    </citation>
    <scope>NUCLEOTIDE SEQUENCE</scope>
    <source>
        <strain evidence="5">Whitten #5841</strain>
        <tissue evidence="5">Leaf</tissue>
    </source>
</reference>
<feature type="site" description="Lowers pKa of active site Tyr" evidence="3">
    <location>
        <position position="85"/>
    </location>
</feature>
<dbReference type="EMBL" id="CM035438">
    <property type="protein sequence ID" value="KAH7285964.1"/>
    <property type="molecule type" value="Genomic_DNA"/>
</dbReference>
<sequence length="353" mass="38904">MKGNNAGHSFNLNTGARIPAVGLGTWQTGGDVCRDAVRIALEVGYRHIDCAHLYGNEVEVGQALSEALSGGLPGLKREDLFITSKLVFATSAPKRIDSAVQVSLKHLGVTYLDLYLVHWPGSIPVGDATDPPYQQGKPLPRMKETWQAMESLVEKGLVRAIGVSNFEVTQLEELLTFANIPPAVNQLELHPFWRQDDLVKFCQSKNIHVSAHTPLGVPGSNLRSMDDDASDGEHELLSPSLPIVFTRSLSGHTPLLKLSTLKAIARRRNKTTAQVILRWGLQRGTSVLPRSLHPDRIKTNFDILCWSLSEEDWNEVNSLDSQLRPVGSRNNLFSLNGPLQAVEEIDDLDLNCD</sequence>
<dbReference type="PROSITE" id="PS00062">
    <property type="entry name" value="ALDOKETO_REDUCTASE_2"/>
    <property type="match status" value="1"/>
</dbReference>
<organism evidence="5 6">
    <name type="scientific">Ceratopteris richardii</name>
    <name type="common">Triangle waterfern</name>
    <dbReference type="NCBI Taxonomy" id="49495"/>
    <lineage>
        <taxon>Eukaryota</taxon>
        <taxon>Viridiplantae</taxon>
        <taxon>Streptophyta</taxon>
        <taxon>Embryophyta</taxon>
        <taxon>Tracheophyta</taxon>
        <taxon>Polypodiopsida</taxon>
        <taxon>Polypodiidae</taxon>
        <taxon>Polypodiales</taxon>
        <taxon>Pteridineae</taxon>
        <taxon>Pteridaceae</taxon>
        <taxon>Parkerioideae</taxon>
        <taxon>Ceratopteris</taxon>
    </lineage>
</organism>
<evidence type="ECO:0000256" key="2">
    <source>
        <dbReference type="PIRSR" id="PIRSR000097-2"/>
    </source>
</evidence>
<dbReference type="InterPro" id="IPR018170">
    <property type="entry name" value="Aldo/ket_reductase_CS"/>
</dbReference>
<dbReference type="InterPro" id="IPR023210">
    <property type="entry name" value="NADP_OxRdtase_dom"/>
</dbReference>
<dbReference type="PROSITE" id="PS00063">
    <property type="entry name" value="ALDOKETO_REDUCTASE_3"/>
    <property type="match status" value="1"/>
</dbReference>
<feature type="domain" description="NADP-dependent oxidoreductase" evidence="4">
    <location>
        <begin position="21"/>
        <end position="320"/>
    </location>
</feature>
<dbReference type="SUPFAM" id="SSF51430">
    <property type="entry name" value="NAD(P)-linked oxidoreductase"/>
    <property type="match status" value="1"/>
</dbReference>
<dbReference type="InterPro" id="IPR036812">
    <property type="entry name" value="NAD(P)_OxRdtase_dom_sf"/>
</dbReference>
<accession>A0A8T2QQU4</accession>
<evidence type="ECO:0000313" key="6">
    <source>
        <dbReference type="Proteomes" id="UP000825935"/>
    </source>
</evidence>
<evidence type="ECO:0000313" key="5">
    <source>
        <dbReference type="EMBL" id="KAH7285964.1"/>
    </source>
</evidence>
<name>A0A8T2QQU4_CERRI</name>
<dbReference type="PROSITE" id="PS00798">
    <property type="entry name" value="ALDOKETO_REDUCTASE_1"/>
    <property type="match status" value="1"/>
</dbReference>
<dbReference type="Proteomes" id="UP000825935">
    <property type="component" value="Chromosome 33"/>
</dbReference>
<feature type="binding site" evidence="2">
    <location>
        <position position="118"/>
    </location>
    <ligand>
        <name>substrate</name>
    </ligand>
</feature>
<dbReference type="PIRSF" id="PIRSF000097">
    <property type="entry name" value="AKR"/>
    <property type="match status" value="1"/>
</dbReference>
<protein>
    <recommendedName>
        <fullName evidence="4">NADP-dependent oxidoreductase domain-containing protein</fullName>
    </recommendedName>
</protein>
<gene>
    <name evidence="5" type="ORF">KP509_33G052900</name>
</gene>
<proteinExistence type="predicted"/>
<comment type="caution">
    <text evidence="5">The sequence shown here is derived from an EMBL/GenBank/DDBJ whole genome shotgun (WGS) entry which is preliminary data.</text>
</comment>
<evidence type="ECO:0000256" key="3">
    <source>
        <dbReference type="PIRSR" id="PIRSR000097-3"/>
    </source>
</evidence>
<evidence type="ECO:0000259" key="4">
    <source>
        <dbReference type="Pfam" id="PF00248"/>
    </source>
</evidence>
<keyword evidence="6" id="KW-1185">Reference proteome</keyword>
<dbReference type="OMA" id="AWKAMEG"/>
<dbReference type="Pfam" id="PF00248">
    <property type="entry name" value="Aldo_ket_red"/>
    <property type="match status" value="1"/>
</dbReference>
<dbReference type="PRINTS" id="PR00069">
    <property type="entry name" value="ALDKETRDTASE"/>
</dbReference>
<dbReference type="PANTHER" id="PTHR11732">
    <property type="entry name" value="ALDO/KETO REDUCTASE"/>
    <property type="match status" value="1"/>
</dbReference>
<feature type="active site" description="Proton donor" evidence="1">
    <location>
        <position position="54"/>
    </location>
</feature>
<dbReference type="GO" id="GO:0016491">
    <property type="term" value="F:oxidoreductase activity"/>
    <property type="evidence" value="ECO:0007669"/>
    <property type="project" value="InterPro"/>
</dbReference>
<dbReference type="Gene3D" id="3.20.20.100">
    <property type="entry name" value="NADP-dependent oxidoreductase domain"/>
    <property type="match status" value="1"/>
</dbReference>